<feature type="repeat" description="WD" evidence="3">
    <location>
        <begin position="1271"/>
        <end position="1312"/>
    </location>
</feature>
<dbReference type="InterPro" id="IPR019775">
    <property type="entry name" value="WD40_repeat_CS"/>
</dbReference>
<evidence type="ECO:0000313" key="5">
    <source>
        <dbReference type="EMBL" id="QXE23959.1"/>
    </source>
</evidence>
<sequence length="1643" mass="185523">MTKQEFPTGIVNDNSSALQRLMRSLTLSQGQFTLILVRCNYGHLRERVLQQLQNISEHLHIRFVFLPHHTHSLRHTLVNELFIHHPELAMEKAISAVMVFGLESVIALENVLLQLNQAGDNYAATFPLPIVLWLPDHTLSLLARLAPDFKSWAVTTIKVEMEADDLLSLIREATECLFNQLLAADASKFLETHLVDVDIHCQNRREIEAARTDLWKLYQIKLDADLEGSLEFLLGYDDYLHDQVASAISHYQISLALWKQGSTTDNAGILLKKAIVLFHLGLCYRRLGEIHRRDNHKYWQDALSCFQQGLICVQNSDQQELISQFILPVCEMLYRLKAWQDLEKLVTQSLELNQVTDDVAIAQMYGFLAAVAVANYHWQLASELAHKVIDISETATGVSRQRKSWYFLLLGKTQRYLGEWEEAVNHLEWAKMLCELHYDPILYLEIVEELRSLYFEQLGDYAEAFILKQEKIQIEHQYGFRAFIGASQLQPQRHQIDPSLAAVPPEITASGRQQDINHLINRITRADYKLTVIHGPSGVGKSSLLKAGLIPTLQDKIIGERIPLAIAISIYTDWVVNVAQNLHQVLGEATLAPEQAITPNILIEQIQLAVERKYIVILIFDQFEEFFFHTQCSERRYEFYQFLCQCLNLPFVKIILSLREDYLHCLLELERLSQDKSQSSYNLSVINTNVFDKDIRYYLGYFSKQDAVSVIYQLTKDTHYDINPELIWQLVNDLAGDTELIHPIELQIVGAQLQAENITTQEEYETCGGWEKLVERWLESVIQDCGSENEQITWHLLFALTDEKGRRPIKTTDQLIKELQIHESFTSSVWELIISILVESGLILKWQEEIDYSYQLVHDYLVELIRHKNNYGIIAELAKIKFEKDQAEFAQQLSQEQLNLALTQRLQETRVAGVMMAMMAGIIGALWWQGYGQKYVDFLTNQPNEPTEINAKISAVATQSQNLSAAHQNFDALLASLQAWRQLQQADGVQPATRMQVVTAMQQAVYGVIEVNRISGHNKPVWDVTFSPDGQLLASVSLDRTIKLWSAQGSLQQTLTGHTDAVTSICFSPDGQTLVSTGLDKTVRLWRKNADTGKFNSLPHQTVLTETIGVYKVNFSPDGQLFATGSQDGTIQLWSQEGTLLKTLTGHQGGVNDLAFSPKGDVLASVSDDKTVKIWHRDGTLLTTLTAHQQRVTSVAFSPQGDFLASASDDKTVKLWEWKEKGGEKMVEKTVLNHQSAVASVRFSGDGQKLATSSDGKMNLWNVDGTLLKTWPGHSDRIHNIAFSPDQQLLASASDDQSVKLWSLNPPSTTVLRGHTDHVLSLAWSPDGEILASGSSDRTIKLWQQDTQLSKTLTGHTDKVSSLSFDPKGKLLASGSYDKTIKLWRRDGSFLKTLTGHSGSITSIVFSPDGELLASASQDKTIKLWNRRGQLLKTLEGHQGWVNSLSFSPDGQLLASGSDDQTIKLWQRDGQLFKSFSPHPHWVMAVGFTPQDQLIASASWNNTVKLWRRDGTLVKTWLQGYSDNVNAITFSPNGELLATASRDKSVKIWSREGKLIHTLTGHRLPVLNISFSPNGQTLASASDDNTIMLWNFNLDDLLVRGCSWVNNYLQHNRKVEESDRLLCEGILPPSPPHHPKESSGRKL</sequence>
<dbReference type="PRINTS" id="PR00320">
    <property type="entry name" value="GPROTEINBRPT"/>
</dbReference>
<feature type="repeat" description="WD" evidence="3">
    <location>
        <begin position="1014"/>
        <end position="1046"/>
    </location>
</feature>
<dbReference type="CDD" id="cd00200">
    <property type="entry name" value="WD40"/>
    <property type="match status" value="2"/>
</dbReference>
<dbReference type="InterPro" id="IPR001680">
    <property type="entry name" value="WD40_rpt"/>
</dbReference>
<feature type="repeat" description="WD" evidence="3">
    <location>
        <begin position="1185"/>
        <end position="1217"/>
    </location>
</feature>
<dbReference type="SMART" id="SM00320">
    <property type="entry name" value="WD40"/>
    <property type="match status" value="14"/>
</dbReference>
<dbReference type="Proteomes" id="UP000683511">
    <property type="component" value="Chromosome"/>
</dbReference>
<dbReference type="PROSITE" id="PS50294">
    <property type="entry name" value="WD_REPEATS_REGION"/>
    <property type="match status" value="13"/>
</dbReference>
<keyword evidence="1 3" id="KW-0853">WD repeat</keyword>
<dbReference type="SUPFAM" id="SSF50978">
    <property type="entry name" value="WD40 repeat-like"/>
    <property type="match status" value="2"/>
</dbReference>
<gene>
    <name evidence="5" type="ORF">B6N60_02661</name>
</gene>
<dbReference type="SUPFAM" id="SSF50969">
    <property type="entry name" value="YVTN repeat-like/Quinoprotein amine dehydrogenase"/>
    <property type="match status" value="1"/>
</dbReference>
<keyword evidence="2" id="KW-0677">Repeat</keyword>
<feature type="repeat" description="WD" evidence="3">
    <location>
        <begin position="1231"/>
        <end position="1264"/>
    </location>
</feature>
<dbReference type="InterPro" id="IPR011044">
    <property type="entry name" value="Quino_amine_DH_bsu"/>
</dbReference>
<dbReference type="Pfam" id="PF00400">
    <property type="entry name" value="WD40"/>
    <property type="match status" value="14"/>
</dbReference>
<evidence type="ECO:0000259" key="4">
    <source>
        <dbReference type="Pfam" id="PF20703"/>
    </source>
</evidence>
<dbReference type="SUPFAM" id="SSF48452">
    <property type="entry name" value="TPR-like"/>
    <property type="match status" value="1"/>
</dbReference>
<dbReference type="InterPro" id="IPR011990">
    <property type="entry name" value="TPR-like_helical_dom_sf"/>
</dbReference>
<dbReference type="PROSITE" id="PS50082">
    <property type="entry name" value="WD_REPEATS_2"/>
    <property type="match status" value="14"/>
</dbReference>
<feature type="repeat" description="WD" evidence="3">
    <location>
        <begin position="1055"/>
        <end position="1086"/>
    </location>
</feature>
<dbReference type="Gene3D" id="1.25.40.10">
    <property type="entry name" value="Tetratricopeptide repeat domain"/>
    <property type="match status" value="1"/>
</dbReference>
<reference evidence="5" key="1">
    <citation type="submission" date="2017-04" db="EMBL/GenBank/DDBJ databases">
        <title>Genome deletions in a multicellular cyanobacterial endosymbiont for morphological adaptation in marine diatoms.</title>
        <authorList>
            <person name="Wang Y."/>
            <person name="Gao H."/>
            <person name="Li R."/>
            <person name="Xu X."/>
        </authorList>
    </citation>
    <scope>NUCLEOTIDE SEQUENCE</scope>
    <source>
        <strain evidence="5">FACHB 800</strain>
    </source>
</reference>
<dbReference type="PANTHER" id="PTHR22847:SF637">
    <property type="entry name" value="WD REPEAT DOMAIN 5B"/>
    <property type="match status" value="1"/>
</dbReference>
<feature type="repeat" description="WD" evidence="3">
    <location>
        <begin position="1103"/>
        <end position="1135"/>
    </location>
</feature>
<dbReference type="EMBL" id="CP021056">
    <property type="protein sequence ID" value="QXE23959.1"/>
    <property type="molecule type" value="Genomic_DNA"/>
</dbReference>
<feature type="repeat" description="WD" evidence="3">
    <location>
        <begin position="1394"/>
        <end position="1426"/>
    </location>
</feature>
<evidence type="ECO:0000256" key="1">
    <source>
        <dbReference type="ARBA" id="ARBA00022574"/>
    </source>
</evidence>
<dbReference type="InterPro" id="IPR049052">
    <property type="entry name" value="nSTAND1"/>
</dbReference>
<keyword evidence="6" id="KW-1185">Reference proteome</keyword>
<dbReference type="Gene3D" id="2.130.10.10">
    <property type="entry name" value="YVTN repeat-like/Quinoprotein amine dehydrogenase"/>
    <property type="match status" value="5"/>
</dbReference>
<feature type="repeat" description="WD" evidence="3">
    <location>
        <begin position="1476"/>
        <end position="1507"/>
    </location>
</feature>
<protein>
    <submittedName>
        <fullName evidence="5">WD-40 repeat protein</fullName>
    </submittedName>
</protein>
<proteinExistence type="predicted"/>
<evidence type="ECO:0000256" key="3">
    <source>
        <dbReference type="PROSITE-ProRule" id="PRU00221"/>
    </source>
</evidence>
<dbReference type="PROSITE" id="PS00678">
    <property type="entry name" value="WD_REPEATS_1"/>
    <property type="match status" value="1"/>
</dbReference>
<evidence type="ECO:0000313" key="6">
    <source>
        <dbReference type="Proteomes" id="UP000683511"/>
    </source>
</evidence>
<evidence type="ECO:0000256" key="2">
    <source>
        <dbReference type="ARBA" id="ARBA00022737"/>
    </source>
</evidence>
<dbReference type="RefSeq" id="WP_190606162.1">
    <property type="nucleotide sequence ID" value="NZ_CP021056.1"/>
</dbReference>
<organism evidence="5 6">
    <name type="scientific">Richelia sinica FACHB-800</name>
    <dbReference type="NCBI Taxonomy" id="1357546"/>
    <lineage>
        <taxon>Bacteria</taxon>
        <taxon>Bacillati</taxon>
        <taxon>Cyanobacteriota</taxon>
        <taxon>Cyanophyceae</taxon>
        <taxon>Nostocales</taxon>
        <taxon>Nostocaceae</taxon>
        <taxon>Richelia</taxon>
    </lineage>
</organism>
<dbReference type="InterPro" id="IPR027417">
    <property type="entry name" value="P-loop_NTPase"/>
</dbReference>
<accession>A0A975T8B0</accession>
<dbReference type="SUPFAM" id="SSF52540">
    <property type="entry name" value="P-loop containing nucleoside triphosphate hydrolases"/>
    <property type="match status" value="1"/>
</dbReference>
<feature type="repeat" description="WD" evidence="3">
    <location>
        <begin position="1144"/>
        <end position="1175"/>
    </location>
</feature>
<dbReference type="InterPro" id="IPR015943">
    <property type="entry name" value="WD40/YVTN_repeat-like_dom_sf"/>
</dbReference>
<feature type="repeat" description="WD" evidence="3">
    <location>
        <begin position="1518"/>
        <end position="1550"/>
    </location>
</feature>
<name>A0A975T8B0_9NOST</name>
<feature type="repeat" description="WD" evidence="3">
    <location>
        <begin position="1312"/>
        <end position="1344"/>
    </location>
</feature>
<feature type="domain" description="Novel STAND NTPase 1" evidence="4">
    <location>
        <begin position="511"/>
        <end position="862"/>
    </location>
</feature>
<feature type="repeat" description="WD" evidence="3">
    <location>
        <begin position="1353"/>
        <end position="1384"/>
    </location>
</feature>
<dbReference type="InterPro" id="IPR036322">
    <property type="entry name" value="WD40_repeat_dom_sf"/>
</dbReference>
<dbReference type="PANTHER" id="PTHR22847">
    <property type="entry name" value="WD40 REPEAT PROTEIN"/>
    <property type="match status" value="1"/>
</dbReference>
<dbReference type="InterPro" id="IPR020472">
    <property type="entry name" value="WD40_PAC1"/>
</dbReference>
<dbReference type="Pfam" id="PF20703">
    <property type="entry name" value="nSTAND1"/>
    <property type="match status" value="1"/>
</dbReference>
<feature type="repeat" description="WD" evidence="3">
    <location>
        <begin position="1435"/>
        <end position="1467"/>
    </location>
</feature>
<dbReference type="KEGG" id="rsin:B6N60_02661"/>
<feature type="repeat" description="WD" evidence="3">
    <location>
        <begin position="1559"/>
        <end position="1600"/>
    </location>
</feature>